<feature type="compositionally biased region" description="Polar residues" evidence="1">
    <location>
        <begin position="419"/>
        <end position="434"/>
    </location>
</feature>
<comment type="caution">
    <text evidence="2">The sequence shown here is derived from an EMBL/GenBank/DDBJ whole genome shotgun (WGS) entry which is preliminary data.</text>
</comment>
<evidence type="ECO:0000313" key="2">
    <source>
        <dbReference type="EMBL" id="KAI5078204.1"/>
    </source>
</evidence>
<dbReference type="PANTHER" id="PTHR37736">
    <property type="entry name" value="GLYCINE-RICH PROTEIN"/>
    <property type="match status" value="1"/>
</dbReference>
<evidence type="ECO:0000256" key="1">
    <source>
        <dbReference type="SAM" id="MobiDB-lite"/>
    </source>
</evidence>
<feature type="region of interest" description="Disordered" evidence="1">
    <location>
        <begin position="360"/>
        <end position="447"/>
    </location>
</feature>
<dbReference type="AlphaFoldDB" id="A0A9D4ZJV4"/>
<dbReference type="OrthoDB" id="69150at2759"/>
<feature type="compositionally biased region" description="Basic and acidic residues" evidence="1">
    <location>
        <begin position="399"/>
        <end position="418"/>
    </location>
</feature>
<feature type="compositionally biased region" description="Low complexity" evidence="1">
    <location>
        <begin position="360"/>
        <end position="371"/>
    </location>
</feature>
<keyword evidence="3" id="KW-1185">Reference proteome</keyword>
<feature type="compositionally biased region" description="Polar residues" evidence="1">
    <location>
        <begin position="372"/>
        <end position="381"/>
    </location>
</feature>
<name>A0A9D4ZJV4_ADICA</name>
<dbReference type="Proteomes" id="UP000886520">
    <property type="component" value="Chromosome 6"/>
</dbReference>
<organism evidence="2 3">
    <name type="scientific">Adiantum capillus-veneris</name>
    <name type="common">Maidenhair fern</name>
    <dbReference type="NCBI Taxonomy" id="13818"/>
    <lineage>
        <taxon>Eukaryota</taxon>
        <taxon>Viridiplantae</taxon>
        <taxon>Streptophyta</taxon>
        <taxon>Embryophyta</taxon>
        <taxon>Tracheophyta</taxon>
        <taxon>Polypodiopsida</taxon>
        <taxon>Polypodiidae</taxon>
        <taxon>Polypodiales</taxon>
        <taxon>Pteridineae</taxon>
        <taxon>Pteridaceae</taxon>
        <taxon>Vittarioideae</taxon>
        <taxon>Adiantum</taxon>
    </lineage>
</organism>
<sequence length="550" mass="60550">MAGDEGAALVVEKCPLSAIKEGPVVNMMSKRLRALKKKFNKILQIEESKLQGKVINKEQEEVLKMKSSVAALIEEYERLREPLQAAVKEELAEREKELMVATLLRRDDGGEEERRTSEDKETEVNLQKAVDEVRKETEMQDSVVCGSDTVLLNGENINGGALEPEHARDTSRVLHQQYASSTVVDGSIADLLTFLYFAQLFDVRSHGEVSSSVLWTKAHERSSCLSYDCVTEDETSPLLETDLDDLSYFGSLLSSRPPNATLSHRDALQRCVEHAKLWLQNSEAPIREDLGLTYSRLRERLNRILSSEYFTMIPELQTVTQQTAVAAASASAQYASHIIVHKAGDLAGSDETSVFFAPQEQQPPYQPEEQYSTQPFPSSPSLDAPEVLSGTSPSSEVACEDKEKVETDPSVDEGKQAKPTESQPDQVGSKSVEVSQHEFSRGQEGPTILEQEAGAEGMLMAEVPVMVVVVVVTAMDGVDSIMIRVATIPGATMGGGVVAAGGVGAQLTMVTLMDRLQEAQATFQPKFYQLFESWSRIMKAINDHHVPLRF</sequence>
<dbReference type="EMBL" id="JABFUD020000006">
    <property type="protein sequence ID" value="KAI5078204.1"/>
    <property type="molecule type" value="Genomic_DNA"/>
</dbReference>
<feature type="region of interest" description="Disordered" evidence="1">
    <location>
        <begin position="105"/>
        <end position="126"/>
    </location>
</feature>
<protein>
    <submittedName>
        <fullName evidence="2">Uncharacterized protein</fullName>
    </submittedName>
</protein>
<accession>A0A9D4ZJV4</accession>
<proteinExistence type="predicted"/>
<reference evidence="2" key="1">
    <citation type="submission" date="2021-01" db="EMBL/GenBank/DDBJ databases">
        <title>Adiantum capillus-veneris genome.</title>
        <authorList>
            <person name="Fang Y."/>
            <person name="Liao Q."/>
        </authorList>
    </citation>
    <scope>NUCLEOTIDE SEQUENCE</scope>
    <source>
        <strain evidence="2">H3</strain>
        <tissue evidence="2">Leaf</tissue>
    </source>
</reference>
<dbReference type="PANTHER" id="PTHR37736:SF1">
    <property type="entry name" value="GLYCINE-RICH PROTEIN"/>
    <property type="match status" value="1"/>
</dbReference>
<gene>
    <name evidence="2" type="ORF">GOP47_0005875</name>
</gene>
<evidence type="ECO:0000313" key="3">
    <source>
        <dbReference type="Proteomes" id="UP000886520"/>
    </source>
</evidence>